<reference evidence="3" key="1">
    <citation type="submission" date="2020-10" db="EMBL/GenBank/DDBJ databases">
        <title>Phylogeny of dyella-like bacteria.</title>
        <authorList>
            <person name="Fu J."/>
        </authorList>
    </citation>
    <scope>NUCLEOTIDE SEQUENCE</scope>
    <source>
        <strain evidence="3">DHOC52</strain>
    </source>
</reference>
<gene>
    <name evidence="3" type="ORF">ISP19_11200</name>
</gene>
<evidence type="ECO:0000259" key="1">
    <source>
        <dbReference type="Pfam" id="PF18426"/>
    </source>
</evidence>
<sequence length="340" mass="38130">MEPMMTDNPLLSDPRPWCIGRFVIDRPTHSEVSYEKYEFWGDKINIINNVSLGTFQHKASEREDELRKKRRTILIPYKESVKRGLPNGVLETDASWLEKVLSPTQNSRLFIFKEDGESDASFSADGYVLAGTTMLTMKSSVADDGVQKFIDLTTAEYQSITYRENWTVPAERGFCINGALIGGPSRNSEVAEQTISMIPGKPSLFVIKMRDAVEADRKFSLLKTLPDLRNDLKERGYSHNVRVLREGNRQVAGMDAEEVLLSIKDGETQVFQFYLQAPGNPDTTAQPHTEIQLLLGDELSDADKDSGMKPEDMSSPVDEAGAIQAWDTLLNSMRLRPGAM</sequence>
<dbReference type="Pfam" id="PF18443">
    <property type="entry name" value="Tli4_N"/>
    <property type="match status" value="1"/>
</dbReference>
<comment type="caution">
    <text evidence="3">The sequence shown here is derived from an EMBL/GenBank/DDBJ whole genome shotgun (WGS) entry which is preliminary data.</text>
</comment>
<dbReference type="EMBL" id="JADIKE010000035">
    <property type="protein sequence ID" value="MBM7125934.1"/>
    <property type="molecule type" value="Genomic_DNA"/>
</dbReference>
<name>A0ABS2K440_9GAMM</name>
<feature type="domain" description="Tle cognate immunity protein 4 C-terminal" evidence="1">
    <location>
        <begin position="168"/>
        <end position="338"/>
    </location>
</feature>
<evidence type="ECO:0000313" key="3">
    <source>
        <dbReference type="EMBL" id="MBM7125934.1"/>
    </source>
</evidence>
<dbReference type="Pfam" id="PF18426">
    <property type="entry name" value="Tli4_C"/>
    <property type="match status" value="1"/>
</dbReference>
<organism evidence="3 4">
    <name type="scientific">Dyella flava</name>
    <dbReference type="NCBI Taxonomy" id="1920170"/>
    <lineage>
        <taxon>Bacteria</taxon>
        <taxon>Pseudomonadati</taxon>
        <taxon>Pseudomonadota</taxon>
        <taxon>Gammaproteobacteria</taxon>
        <taxon>Lysobacterales</taxon>
        <taxon>Rhodanobacteraceae</taxon>
        <taxon>Dyella</taxon>
    </lineage>
</organism>
<evidence type="ECO:0000259" key="2">
    <source>
        <dbReference type="Pfam" id="PF18443"/>
    </source>
</evidence>
<accession>A0ABS2K440</accession>
<proteinExistence type="predicted"/>
<dbReference type="Proteomes" id="UP001430149">
    <property type="component" value="Unassembled WGS sequence"/>
</dbReference>
<evidence type="ECO:0008006" key="5">
    <source>
        <dbReference type="Google" id="ProtNLM"/>
    </source>
</evidence>
<dbReference type="InterPro" id="IPR041290">
    <property type="entry name" value="Tli4_C"/>
</dbReference>
<dbReference type="InterPro" id="IPR040761">
    <property type="entry name" value="Tli4_N"/>
</dbReference>
<evidence type="ECO:0000313" key="4">
    <source>
        <dbReference type="Proteomes" id="UP001430149"/>
    </source>
</evidence>
<protein>
    <recommendedName>
        <fullName evidence="5">Tle cognate immunity protein 4 C-terminal domain-containing protein</fullName>
    </recommendedName>
</protein>
<feature type="domain" description="Tle cognate immunity protein 4 N-terminal" evidence="2">
    <location>
        <begin position="15"/>
        <end position="148"/>
    </location>
</feature>
<keyword evidence="4" id="KW-1185">Reference proteome</keyword>